<evidence type="ECO:0000256" key="12">
    <source>
        <dbReference type="ARBA" id="ARBA00042372"/>
    </source>
</evidence>
<comment type="catalytic activity">
    <reaction evidence="5">
        <text>uridine(32) in tRNA = pseudouridine(32) in tRNA</text>
        <dbReference type="Rhea" id="RHEA:42544"/>
        <dbReference type="Rhea" id="RHEA-COMP:10107"/>
        <dbReference type="Rhea" id="RHEA-COMP:10108"/>
        <dbReference type="ChEBI" id="CHEBI:65314"/>
        <dbReference type="ChEBI" id="CHEBI:65315"/>
        <dbReference type="EC" id="5.4.99.28"/>
    </reaction>
</comment>
<evidence type="ECO:0000313" key="17">
    <source>
        <dbReference type="EMBL" id="MBD7959222.1"/>
    </source>
</evidence>
<dbReference type="PANTHER" id="PTHR21600:SF91">
    <property type="entry name" value="DUAL-SPECIFICITY RNA PSEUDOURIDINE SYNTHASE RLUA"/>
    <property type="match status" value="1"/>
</dbReference>
<dbReference type="Proteomes" id="UP000634919">
    <property type="component" value="Unassembled WGS sequence"/>
</dbReference>
<name>A0ABR8S6W8_9BURK</name>
<evidence type="ECO:0000256" key="3">
    <source>
        <dbReference type="ARBA" id="ARBA00022694"/>
    </source>
</evidence>
<dbReference type="InterPro" id="IPR006224">
    <property type="entry name" value="PsdUridine_synth_RluA-like_CS"/>
</dbReference>
<accession>A0ABR8S6W8</accession>
<dbReference type="InterPro" id="IPR050188">
    <property type="entry name" value="RluA_PseudoU_synthase"/>
</dbReference>
<sequence>MSILFTAPRPTCLYEDEHLLVLEKPAGLLSVPGRGSDKQDCLIHRALQDWPDALVVHRLDMATSGLLIFARSKEVQRILGDAFAARQVYKRYTAIVHGHVAANADNAWSLVDAPLICDWERRPLQMVDPVTGKPSLTQYRPAPDQAGVPGGCTRLCLEPVTGRSHQLRVHMMHIGHPMLGDALYAPAPVAALSPRLFLHAMELKFTHPVHGNPLHIESPAPF</sequence>
<evidence type="ECO:0000256" key="14">
    <source>
        <dbReference type="ARBA" id="ARBA00042883"/>
    </source>
</evidence>
<keyword evidence="2" id="KW-0698">rRNA processing</keyword>
<dbReference type="PROSITE" id="PS01129">
    <property type="entry name" value="PSI_RLU"/>
    <property type="match status" value="1"/>
</dbReference>
<keyword evidence="4" id="KW-0413">Isomerase</keyword>
<evidence type="ECO:0000256" key="9">
    <source>
        <dbReference type="ARBA" id="ARBA00038945"/>
    </source>
</evidence>
<dbReference type="InterPro" id="IPR020103">
    <property type="entry name" value="PsdUridine_synth_cat_dom_sf"/>
</dbReference>
<evidence type="ECO:0000256" key="11">
    <source>
        <dbReference type="ARBA" id="ARBA00041266"/>
    </source>
</evidence>
<evidence type="ECO:0000259" key="16">
    <source>
        <dbReference type="Pfam" id="PF00849"/>
    </source>
</evidence>
<comment type="similarity">
    <text evidence="1">Belongs to the pseudouridine synthase RluA family.</text>
</comment>
<comment type="caution">
    <text evidence="17">The sequence shown here is derived from an EMBL/GenBank/DDBJ whole genome shotgun (WGS) entry which is preliminary data.</text>
</comment>
<reference evidence="17 18" key="1">
    <citation type="submission" date="2020-08" db="EMBL/GenBank/DDBJ databases">
        <title>A Genomic Blueprint of the Chicken Gut Microbiome.</title>
        <authorList>
            <person name="Gilroy R."/>
            <person name="Ravi A."/>
            <person name="Getino M."/>
            <person name="Pursley I."/>
            <person name="Horton D.L."/>
            <person name="Alikhan N.-F."/>
            <person name="Baker D."/>
            <person name="Gharbi K."/>
            <person name="Hall N."/>
            <person name="Watson M."/>
            <person name="Adriaenssens E.M."/>
            <person name="Foster-Nyarko E."/>
            <person name="Jarju S."/>
            <person name="Secka A."/>
            <person name="Antonio M."/>
            <person name="Oren A."/>
            <person name="Chaudhuri R."/>
            <person name="La Ragione R.M."/>
            <person name="Hildebrand F."/>
            <person name="Pallen M.J."/>
        </authorList>
    </citation>
    <scope>NUCLEOTIDE SEQUENCE [LARGE SCALE GENOMIC DNA]</scope>
    <source>
        <strain evidence="17 18">Sa2CVA6</strain>
    </source>
</reference>
<dbReference type="Gene3D" id="3.30.2350.10">
    <property type="entry name" value="Pseudouridine synthase"/>
    <property type="match status" value="1"/>
</dbReference>
<evidence type="ECO:0000256" key="2">
    <source>
        <dbReference type="ARBA" id="ARBA00022552"/>
    </source>
</evidence>
<dbReference type="Pfam" id="PF00849">
    <property type="entry name" value="PseudoU_synth_2"/>
    <property type="match status" value="1"/>
</dbReference>
<comment type="catalytic activity">
    <reaction evidence="6">
        <text>uridine(746) in 23S rRNA = pseudouridine(746) in 23S rRNA</text>
        <dbReference type="Rhea" id="RHEA:42548"/>
        <dbReference type="Rhea" id="RHEA-COMP:10109"/>
        <dbReference type="Rhea" id="RHEA-COMP:10110"/>
        <dbReference type="ChEBI" id="CHEBI:65314"/>
        <dbReference type="ChEBI" id="CHEBI:65315"/>
        <dbReference type="EC" id="5.4.99.29"/>
    </reaction>
</comment>
<evidence type="ECO:0000256" key="15">
    <source>
        <dbReference type="ARBA" id="ARBA00043143"/>
    </source>
</evidence>
<evidence type="ECO:0000256" key="6">
    <source>
        <dbReference type="ARBA" id="ARBA00036916"/>
    </source>
</evidence>
<evidence type="ECO:0000256" key="13">
    <source>
        <dbReference type="ARBA" id="ARBA00042844"/>
    </source>
</evidence>
<keyword evidence="18" id="KW-1185">Reference proteome</keyword>
<evidence type="ECO:0000256" key="8">
    <source>
        <dbReference type="ARBA" id="ARBA00038944"/>
    </source>
</evidence>
<dbReference type="EMBL" id="JACSQK010000001">
    <property type="protein sequence ID" value="MBD7959222.1"/>
    <property type="molecule type" value="Genomic_DNA"/>
</dbReference>
<dbReference type="EC" id="5.4.99.28" evidence="8"/>
<organism evidence="17 18">
    <name type="scientific">Comamonas avium</name>
    <dbReference type="NCBI Taxonomy" id="2762231"/>
    <lineage>
        <taxon>Bacteria</taxon>
        <taxon>Pseudomonadati</taxon>
        <taxon>Pseudomonadota</taxon>
        <taxon>Betaproteobacteria</taxon>
        <taxon>Burkholderiales</taxon>
        <taxon>Comamonadaceae</taxon>
        <taxon>Comamonas</taxon>
    </lineage>
</organism>
<evidence type="ECO:0000256" key="10">
    <source>
        <dbReference type="ARBA" id="ARBA00039988"/>
    </source>
</evidence>
<dbReference type="PANTHER" id="PTHR21600">
    <property type="entry name" value="MITOCHONDRIAL RNA PSEUDOURIDINE SYNTHASE"/>
    <property type="match status" value="1"/>
</dbReference>
<dbReference type="EC" id="5.4.99.29" evidence="9"/>
<evidence type="ECO:0000256" key="7">
    <source>
        <dbReference type="ARBA" id="ARBA00037305"/>
    </source>
</evidence>
<protein>
    <recommendedName>
        <fullName evidence="10">Dual-specificity RNA pseudouridine synthase RluA</fullName>
        <ecNumber evidence="8">5.4.99.28</ecNumber>
        <ecNumber evidence="9">5.4.99.29</ecNumber>
    </recommendedName>
    <alternativeName>
        <fullName evidence="11">23S rRNA pseudouridine(746) synthase</fullName>
    </alternativeName>
    <alternativeName>
        <fullName evidence="14">Ribosomal large subunit pseudouridine synthase A</fullName>
    </alternativeName>
    <alternativeName>
        <fullName evidence="13">rRNA pseudouridylate synthase A</fullName>
    </alternativeName>
    <alternativeName>
        <fullName evidence="15">rRNA-uridine isomerase A</fullName>
    </alternativeName>
    <alternativeName>
        <fullName evidence="12">tRNA pseudouridine(32) synthase</fullName>
    </alternativeName>
</protein>
<gene>
    <name evidence="17" type="ORF">H9646_01905</name>
</gene>
<evidence type="ECO:0000256" key="4">
    <source>
        <dbReference type="ARBA" id="ARBA00023235"/>
    </source>
</evidence>
<dbReference type="SUPFAM" id="SSF55120">
    <property type="entry name" value="Pseudouridine synthase"/>
    <property type="match status" value="1"/>
</dbReference>
<feature type="domain" description="Pseudouridine synthase RsuA/RluA-like" evidence="16">
    <location>
        <begin position="18"/>
        <end position="172"/>
    </location>
</feature>
<evidence type="ECO:0000313" key="18">
    <source>
        <dbReference type="Proteomes" id="UP000634919"/>
    </source>
</evidence>
<keyword evidence="3" id="KW-0819">tRNA processing</keyword>
<proteinExistence type="inferred from homology"/>
<evidence type="ECO:0000256" key="1">
    <source>
        <dbReference type="ARBA" id="ARBA00010876"/>
    </source>
</evidence>
<evidence type="ECO:0000256" key="5">
    <source>
        <dbReference type="ARBA" id="ARBA00036184"/>
    </source>
</evidence>
<comment type="function">
    <text evidence="7">Dual specificity enzyme that catalyzes the synthesis of pseudouridine from uracil-746 in 23S ribosomal RNA and from uracil-32 in the anticodon stem and loop of transfer RNAs.</text>
</comment>
<dbReference type="InterPro" id="IPR006145">
    <property type="entry name" value="PsdUridine_synth_RsuA/RluA"/>
</dbReference>
<dbReference type="CDD" id="cd02869">
    <property type="entry name" value="PseudoU_synth_RluA_like"/>
    <property type="match status" value="1"/>
</dbReference>